<dbReference type="AlphaFoldDB" id="A0A3B4BDE3"/>
<reference evidence="3" key="2">
    <citation type="submission" date="2025-09" db="UniProtKB">
        <authorList>
            <consortium name="Ensembl"/>
        </authorList>
    </citation>
    <scope>IDENTIFICATION</scope>
</reference>
<evidence type="ECO:0000256" key="2">
    <source>
        <dbReference type="SAM" id="MobiDB-lite"/>
    </source>
</evidence>
<dbReference type="Proteomes" id="UP000261520">
    <property type="component" value="Unplaced"/>
</dbReference>
<feature type="compositionally biased region" description="Pro residues" evidence="2">
    <location>
        <begin position="49"/>
        <end position="59"/>
    </location>
</feature>
<organism evidence="3 4">
    <name type="scientific">Periophthalmus magnuspinnatus</name>
    <dbReference type="NCBI Taxonomy" id="409849"/>
    <lineage>
        <taxon>Eukaryota</taxon>
        <taxon>Metazoa</taxon>
        <taxon>Chordata</taxon>
        <taxon>Craniata</taxon>
        <taxon>Vertebrata</taxon>
        <taxon>Euteleostomi</taxon>
        <taxon>Actinopterygii</taxon>
        <taxon>Neopterygii</taxon>
        <taxon>Teleostei</taxon>
        <taxon>Neoteleostei</taxon>
        <taxon>Acanthomorphata</taxon>
        <taxon>Gobiaria</taxon>
        <taxon>Gobiiformes</taxon>
        <taxon>Gobioidei</taxon>
        <taxon>Gobiidae</taxon>
        <taxon>Oxudercinae</taxon>
        <taxon>Periophthalmus</taxon>
    </lineage>
</organism>
<feature type="compositionally biased region" description="Polar residues" evidence="2">
    <location>
        <begin position="1"/>
        <end position="12"/>
    </location>
</feature>
<accession>A0A3B4BDE3</accession>
<protein>
    <submittedName>
        <fullName evidence="3">Uncharacterized protein</fullName>
    </submittedName>
</protein>
<feature type="region of interest" description="Disordered" evidence="2">
    <location>
        <begin position="1"/>
        <end position="158"/>
    </location>
</feature>
<dbReference type="InterPro" id="IPR026183">
    <property type="entry name" value="Taxilin_fam"/>
</dbReference>
<comment type="similarity">
    <text evidence="1">Belongs to the taxilin family.</text>
</comment>
<evidence type="ECO:0000313" key="3">
    <source>
        <dbReference type="Ensembl" id="ENSPMGP00000026546.1"/>
    </source>
</evidence>
<dbReference type="STRING" id="409849.ENSPMGP00000026546"/>
<dbReference type="Ensembl" id="ENSPMGT00000028269.1">
    <property type="protein sequence ID" value="ENSPMGP00000026546.1"/>
    <property type="gene ID" value="ENSPMGG00000021410.1"/>
</dbReference>
<dbReference type="PANTHER" id="PTHR16127">
    <property type="entry name" value="TAXILIN"/>
    <property type="match status" value="1"/>
</dbReference>
<dbReference type="GO" id="GO:0019905">
    <property type="term" value="F:syntaxin binding"/>
    <property type="evidence" value="ECO:0007669"/>
    <property type="project" value="InterPro"/>
</dbReference>
<name>A0A3B4BDE3_9GOBI</name>
<keyword evidence="4" id="KW-1185">Reference proteome</keyword>
<dbReference type="PANTHER" id="PTHR16127:SF15">
    <property type="entry name" value="TAXILIN BETA B"/>
    <property type="match status" value="1"/>
</dbReference>
<sequence>MEVSPAPQTTDVDLTDDLGQRLEDIISTYQSPPSEPPTQGLPAEGNVTAPPPSQTPSEPPADQDDSEELAPISRKGQKPEKKMLKNLGKTVILSDGTRLEDIISTYQSPPSEPPTQGLPAEGNVTAPPPSQTPSEPPADQDDSEELAPISRKGQKPEKKMLKNLGKTAMQLMQSLNKLETPEKKLEAVIKKHAELVRTKHHSCRKTAP</sequence>
<evidence type="ECO:0000256" key="1">
    <source>
        <dbReference type="ARBA" id="ARBA00009550"/>
    </source>
</evidence>
<proteinExistence type="inferred from homology"/>
<feature type="compositionally biased region" description="Pro residues" evidence="2">
    <location>
        <begin position="126"/>
        <end position="136"/>
    </location>
</feature>
<reference evidence="3" key="1">
    <citation type="submission" date="2025-08" db="UniProtKB">
        <authorList>
            <consortium name="Ensembl"/>
        </authorList>
    </citation>
    <scope>IDENTIFICATION</scope>
</reference>
<evidence type="ECO:0000313" key="4">
    <source>
        <dbReference type="Proteomes" id="UP000261520"/>
    </source>
</evidence>